<dbReference type="AlphaFoldDB" id="A0A1G6QG18"/>
<keyword evidence="1" id="KW-0521">NADP</keyword>
<dbReference type="PANTHER" id="PTHR48106">
    <property type="entry name" value="QUINONE OXIDOREDUCTASE PIG3-RELATED"/>
    <property type="match status" value="1"/>
</dbReference>
<dbReference type="EMBL" id="FNAB01000002">
    <property type="protein sequence ID" value="SDC91243.1"/>
    <property type="molecule type" value="Genomic_DNA"/>
</dbReference>
<organism evidence="4 5">
    <name type="scientific">Rhodococcus tukisamuensis</name>
    <dbReference type="NCBI Taxonomy" id="168276"/>
    <lineage>
        <taxon>Bacteria</taxon>
        <taxon>Bacillati</taxon>
        <taxon>Actinomycetota</taxon>
        <taxon>Actinomycetes</taxon>
        <taxon>Mycobacteriales</taxon>
        <taxon>Nocardiaceae</taxon>
        <taxon>Rhodococcus</taxon>
    </lineage>
</organism>
<dbReference type="PANTHER" id="PTHR48106:SF8">
    <property type="entry name" value="OS02G0805600 PROTEIN"/>
    <property type="match status" value="1"/>
</dbReference>
<dbReference type="STRING" id="168276.SAMN05444580_10253"/>
<protein>
    <submittedName>
        <fullName evidence="4">NADPH2:quinone reductase</fullName>
    </submittedName>
</protein>
<sequence length="91" mass="9677">MLDLLVGLVDSRYMQGIDFDEPGPPGVLTWRETTLADPSPSDVVVDVRAAGINNADLLQREGRYPVPAGAPRVLGLECAGTISWVGDRVTG</sequence>
<gene>
    <name evidence="4" type="ORF">SAMN05444580_10253</name>
</gene>
<proteinExistence type="predicted"/>
<dbReference type="GO" id="GO:0016651">
    <property type="term" value="F:oxidoreductase activity, acting on NAD(P)H"/>
    <property type="evidence" value="ECO:0007669"/>
    <property type="project" value="TreeGrafter"/>
</dbReference>
<evidence type="ECO:0000256" key="1">
    <source>
        <dbReference type="ARBA" id="ARBA00022857"/>
    </source>
</evidence>
<evidence type="ECO:0000313" key="4">
    <source>
        <dbReference type="EMBL" id="SDC91243.1"/>
    </source>
</evidence>
<dbReference type="InterPro" id="IPR013154">
    <property type="entry name" value="ADH-like_N"/>
</dbReference>
<reference evidence="4 5" key="1">
    <citation type="submission" date="2016-10" db="EMBL/GenBank/DDBJ databases">
        <authorList>
            <person name="de Groot N.N."/>
        </authorList>
    </citation>
    <scope>NUCLEOTIDE SEQUENCE [LARGE SCALE GENOMIC DNA]</scope>
    <source>
        <strain evidence="4 5">JCM 11308</strain>
    </source>
</reference>
<dbReference type="InterPro" id="IPR011032">
    <property type="entry name" value="GroES-like_sf"/>
</dbReference>
<dbReference type="GO" id="GO:0070402">
    <property type="term" value="F:NADPH binding"/>
    <property type="evidence" value="ECO:0007669"/>
    <property type="project" value="TreeGrafter"/>
</dbReference>
<evidence type="ECO:0000313" key="5">
    <source>
        <dbReference type="Proteomes" id="UP000199417"/>
    </source>
</evidence>
<evidence type="ECO:0000256" key="2">
    <source>
        <dbReference type="ARBA" id="ARBA00023002"/>
    </source>
</evidence>
<name>A0A1G6QG18_9NOCA</name>
<dbReference type="Pfam" id="PF08240">
    <property type="entry name" value="ADH_N"/>
    <property type="match status" value="1"/>
</dbReference>
<dbReference type="Proteomes" id="UP000199417">
    <property type="component" value="Unassembled WGS sequence"/>
</dbReference>
<keyword evidence="5" id="KW-1185">Reference proteome</keyword>
<dbReference type="SUPFAM" id="SSF50129">
    <property type="entry name" value="GroES-like"/>
    <property type="match status" value="1"/>
</dbReference>
<feature type="domain" description="Alcohol dehydrogenase-like N-terminal" evidence="3">
    <location>
        <begin position="40"/>
        <end position="90"/>
    </location>
</feature>
<evidence type="ECO:0000259" key="3">
    <source>
        <dbReference type="Pfam" id="PF08240"/>
    </source>
</evidence>
<dbReference type="Gene3D" id="3.90.180.10">
    <property type="entry name" value="Medium-chain alcohol dehydrogenases, catalytic domain"/>
    <property type="match status" value="1"/>
</dbReference>
<keyword evidence="2" id="KW-0560">Oxidoreductase</keyword>
<accession>A0A1G6QG18</accession>